<feature type="domain" description="TMEM205-like" evidence="8">
    <location>
        <begin position="230"/>
        <end position="329"/>
    </location>
</feature>
<evidence type="ECO:0000256" key="5">
    <source>
        <dbReference type="SAM" id="MobiDB-lite"/>
    </source>
</evidence>
<feature type="region of interest" description="Disordered" evidence="5">
    <location>
        <begin position="345"/>
        <end position="374"/>
    </location>
</feature>
<evidence type="ECO:0000256" key="2">
    <source>
        <dbReference type="ARBA" id="ARBA00022692"/>
    </source>
</evidence>
<feature type="compositionally biased region" description="Low complexity" evidence="5">
    <location>
        <begin position="345"/>
        <end position="364"/>
    </location>
</feature>
<evidence type="ECO:0000259" key="8">
    <source>
        <dbReference type="Pfam" id="PF13664"/>
    </source>
</evidence>
<dbReference type="Pfam" id="PF13664">
    <property type="entry name" value="DUF4149"/>
    <property type="match status" value="1"/>
</dbReference>
<accession>A0AAD9XGZ2</accession>
<dbReference type="EMBL" id="JANJYI010000002">
    <property type="protein sequence ID" value="KAK2658838.1"/>
    <property type="molecule type" value="Genomic_DNA"/>
</dbReference>
<protein>
    <recommendedName>
        <fullName evidence="8">TMEM205-like domain-containing protein</fullName>
    </recommendedName>
</protein>
<keyword evidence="2 6" id="KW-0812">Transmembrane</keyword>
<keyword evidence="4 6" id="KW-0472">Membrane</keyword>
<evidence type="ECO:0000313" key="10">
    <source>
        <dbReference type="Proteomes" id="UP001280121"/>
    </source>
</evidence>
<keyword evidence="10" id="KW-1185">Reference proteome</keyword>
<dbReference type="PRINTS" id="PR00173">
    <property type="entry name" value="EDTRNSPORT"/>
</dbReference>
<dbReference type="InterPro" id="IPR025423">
    <property type="entry name" value="TMEM205-like"/>
</dbReference>
<evidence type="ECO:0000256" key="7">
    <source>
        <dbReference type="SAM" id="SignalP"/>
    </source>
</evidence>
<feature type="transmembrane region" description="Helical" evidence="6">
    <location>
        <begin position="269"/>
        <end position="288"/>
    </location>
</feature>
<feature type="signal peptide" evidence="7">
    <location>
        <begin position="1"/>
        <end position="17"/>
    </location>
</feature>
<evidence type="ECO:0000256" key="3">
    <source>
        <dbReference type="ARBA" id="ARBA00022989"/>
    </source>
</evidence>
<proteinExistence type="predicted"/>
<comment type="caution">
    <text evidence="9">The sequence shown here is derived from an EMBL/GenBank/DDBJ whole genome shotgun (WGS) entry which is preliminary data.</text>
</comment>
<name>A0AAD9XGZ2_9ROSI</name>
<feature type="region of interest" description="Disordered" evidence="5">
    <location>
        <begin position="96"/>
        <end position="119"/>
    </location>
</feature>
<dbReference type="GO" id="GO:0016020">
    <property type="term" value="C:membrane"/>
    <property type="evidence" value="ECO:0007669"/>
    <property type="project" value="UniProtKB-SubCell"/>
</dbReference>
<evidence type="ECO:0000256" key="6">
    <source>
        <dbReference type="SAM" id="Phobius"/>
    </source>
</evidence>
<reference evidence="9" key="1">
    <citation type="journal article" date="2023" name="Plant J.">
        <title>Genome sequences and population genomics provide insights into the demographic history, inbreeding, and mutation load of two 'living fossil' tree species of Dipteronia.</title>
        <authorList>
            <person name="Feng Y."/>
            <person name="Comes H.P."/>
            <person name="Chen J."/>
            <person name="Zhu S."/>
            <person name="Lu R."/>
            <person name="Zhang X."/>
            <person name="Li P."/>
            <person name="Qiu J."/>
            <person name="Olsen K.M."/>
            <person name="Qiu Y."/>
        </authorList>
    </citation>
    <scope>NUCLEOTIDE SEQUENCE</scope>
    <source>
        <strain evidence="9">KIB01</strain>
    </source>
</reference>
<sequence length="414" mass="44801">MINLVVSSLVVSSLVSAGVWSPTAEKQEEEGVVVKQGHRVVVVEYDQQEQHLTKFSIAPEHEDVKPEISSTRGPGELIRDAYGKCTRRIVTAIGKDKDKVSESKETAAGKAEDVKEGVKESLSKAKQTAAGMAEDVKVGAKESLSKAKSTAKETKDIGEDVARNVTKQVGKVRDSVVEKAKEAKQGSERTVKRVQSSLHKVFNKIGQHLSGLISGLGGAMIGLMGIMNLLGFATAYGMCVWVTFISSYVLAEALPRQQFGIVQSKIYPIHFSAMAASIGLALLGHILPRLFKTKADMFQAANLLGSLLMVLANSMYLEPRATKVMFERMKAEKEGRGREGIVPETSRAAETATTTTGTDPVAATCPQENPEQEEVRSKLTRLSGRLEKLNTYSSILNILTLISLFAPCLSRPVP</sequence>
<keyword evidence="7" id="KW-0732">Signal</keyword>
<dbReference type="AlphaFoldDB" id="A0AAD9XGZ2"/>
<organism evidence="9 10">
    <name type="scientific">Dipteronia dyeriana</name>
    <dbReference type="NCBI Taxonomy" id="168575"/>
    <lineage>
        <taxon>Eukaryota</taxon>
        <taxon>Viridiplantae</taxon>
        <taxon>Streptophyta</taxon>
        <taxon>Embryophyta</taxon>
        <taxon>Tracheophyta</taxon>
        <taxon>Spermatophyta</taxon>
        <taxon>Magnoliopsida</taxon>
        <taxon>eudicotyledons</taxon>
        <taxon>Gunneridae</taxon>
        <taxon>Pentapetalae</taxon>
        <taxon>rosids</taxon>
        <taxon>malvids</taxon>
        <taxon>Sapindales</taxon>
        <taxon>Sapindaceae</taxon>
        <taxon>Hippocastanoideae</taxon>
        <taxon>Acereae</taxon>
        <taxon>Dipteronia</taxon>
    </lineage>
</organism>
<dbReference type="Proteomes" id="UP001280121">
    <property type="component" value="Unassembled WGS sequence"/>
</dbReference>
<gene>
    <name evidence="9" type="ORF">Ddye_005371</name>
</gene>
<evidence type="ECO:0000256" key="1">
    <source>
        <dbReference type="ARBA" id="ARBA00004370"/>
    </source>
</evidence>
<dbReference type="PANTHER" id="PTHR47652">
    <property type="entry name" value="MITOCHONDRIAL IMPORT INNER MEMBRANE TRANSLOCASE SUBUNIT TIM44"/>
    <property type="match status" value="1"/>
</dbReference>
<dbReference type="PANTHER" id="PTHR47652:SF3">
    <property type="entry name" value="MITOCHONDRIAL IMPORT INNER MEMBRANE TRANSLOCASE SUBUNIT TIM44"/>
    <property type="match status" value="1"/>
</dbReference>
<evidence type="ECO:0000313" key="9">
    <source>
        <dbReference type="EMBL" id="KAK2658838.1"/>
    </source>
</evidence>
<feature type="transmembrane region" description="Helical" evidence="6">
    <location>
        <begin position="300"/>
        <end position="317"/>
    </location>
</feature>
<feature type="chain" id="PRO_5041918706" description="TMEM205-like domain-containing protein" evidence="7">
    <location>
        <begin position="18"/>
        <end position="414"/>
    </location>
</feature>
<comment type="subcellular location">
    <subcellularLocation>
        <location evidence="1">Membrane</location>
    </subcellularLocation>
</comment>
<feature type="transmembrane region" description="Helical" evidence="6">
    <location>
        <begin position="230"/>
        <end position="249"/>
    </location>
</feature>
<dbReference type="Gene3D" id="1.20.120.20">
    <property type="entry name" value="Apolipoprotein"/>
    <property type="match status" value="1"/>
</dbReference>
<evidence type="ECO:0000256" key="4">
    <source>
        <dbReference type="ARBA" id="ARBA00023136"/>
    </source>
</evidence>
<keyword evidence="3 6" id="KW-1133">Transmembrane helix</keyword>